<feature type="compositionally biased region" description="Low complexity" evidence="6">
    <location>
        <begin position="384"/>
        <end position="399"/>
    </location>
</feature>
<feature type="transmembrane region" description="Helical" evidence="7">
    <location>
        <begin position="37"/>
        <end position="57"/>
    </location>
</feature>
<dbReference type="Pfam" id="PF15024">
    <property type="entry name" value="Glyco_transf_18"/>
    <property type="match status" value="1"/>
</dbReference>
<feature type="transmembrane region" description="Helical" evidence="7">
    <location>
        <begin position="194"/>
        <end position="211"/>
    </location>
</feature>
<feature type="compositionally biased region" description="Gly residues" evidence="6">
    <location>
        <begin position="319"/>
        <end position="328"/>
    </location>
</feature>
<organism evidence="9 10">
    <name type="scientific">Polarella glacialis</name>
    <name type="common">Dinoflagellate</name>
    <dbReference type="NCBI Taxonomy" id="89957"/>
    <lineage>
        <taxon>Eukaryota</taxon>
        <taxon>Sar</taxon>
        <taxon>Alveolata</taxon>
        <taxon>Dinophyceae</taxon>
        <taxon>Suessiales</taxon>
        <taxon>Suessiaceae</taxon>
        <taxon>Polarella</taxon>
    </lineage>
</organism>
<dbReference type="EMBL" id="CAJNNW010025768">
    <property type="protein sequence ID" value="CAE8679516.1"/>
    <property type="molecule type" value="Genomic_DNA"/>
</dbReference>
<evidence type="ECO:0000313" key="10">
    <source>
        <dbReference type="Proteomes" id="UP000626109"/>
    </source>
</evidence>
<evidence type="ECO:0000256" key="3">
    <source>
        <dbReference type="ARBA" id="ARBA00022692"/>
    </source>
</evidence>
<feature type="region of interest" description="Disordered" evidence="6">
    <location>
        <begin position="378"/>
        <end position="401"/>
    </location>
</feature>
<dbReference type="PANTHER" id="PTHR33802:SF1">
    <property type="entry name" value="XK-RELATED PROTEIN"/>
    <property type="match status" value="1"/>
</dbReference>
<feature type="compositionally biased region" description="Low complexity" evidence="6">
    <location>
        <begin position="433"/>
        <end position="452"/>
    </location>
</feature>
<feature type="transmembrane region" description="Helical" evidence="7">
    <location>
        <begin position="217"/>
        <end position="238"/>
    </location>
</feature>
<comment type="similarity">
    <text evidence="2">Belongs to the TspO/BZRP family.</text>
</comment>
<dbReference type="Gene3D" id="1.20.1260.100">
    <property type="entry name" value="TspO/MBR protein"/>
    <property type="match status" value="1"/>
</dbReference>
<comment type="caution">
    <text evidence="9">The sequence shown here is derived from an EMBL/GenBank/DDBJ whole genome shotgun (WGS) entry which is preliminary data.</text>
</comment>
<protein>
    <recommendedName>
        <fullName evidence="8">Glycosyltransferase family 18 catalytic domain-containing protein</fullName>
    </recommendedName>
</protein>
<dbReference type="InterPro" id="IPR004307">
    <property type="entry name" value="TspO_MBR"/>
</dbReference>
<keyword evidence="5 7" id="KW-0472">Membrane</keyword>
<evidence type="ECO:0000256" key="6">
    <source>
        <dbReference type="SAM" id="MobiDB-lite"/>
    </source>
</evidence>
<dbReference type="InterPro" id="IPR026116">
    <property type="entry name" value="GT18_cat"/>
</dbReference>
<feature type="transmembrane region" description="Helical" evidence="7">
    <location>
        <begin position="120"/>
        <end position="143"/>
    </location>
</feature>
<feature type="domain" description="Glycosyltransferase family 18 catalytic" evidence="8">
    <location>
        <begin position="485"/>
        <end position="801"/>
    </location>
</feature>
<feature type="non-terminal residue" evidence="9">
    <location>
        <position position="802"/>
    </location>
</feature>
<comment type="subcellular location">
    <subcellularLocation>
        <location evidence="1">Membrane</location>
        <topology evidence="1">Multi-pass membrane protein</topology>
    </subcellularLocation>
</comment>
<evidence type="ECO:0000256" key="5">
    <source>
        <dbReference type="ARBA" id="ARBA00023136"/>
    </source>
</evidence>
<dbReference type="Proteomes" id="UP000626109">
    <property type="component" value="Unassembled WGS sequence"/>
</dbReference>
<feature type="region of interest" description="Disordered" evidence="6">
    <location>
        <begin position="422"/>
        <end position="456"/>
    </location>
</feature>
<feature type="transmembrane region" description="Helical" evidence="7">
    <location>
        <begin position="163"/>
        <end position="187"/>
    </location>
</feature>
<sequence length="802" mass="85671">MAVTNGLAGTGGYGFPKNNAELSDLNPTFLTPDGLTFAVWGIIYLLQLLALLEAVANKAGFYVPRREQVLSYLTLAFLLNSAWLVVFAHELYGLSLLVMVGYLLALLGAYTDLDPCDTDLFLPAAVSVNLAWVCVATCLNGLITAARFGLGGAPLRPAGEALAAVAGTQNLACAAAGGLTLLALHVLRGERRDWPFAATLAWALWGISRGQAARSEFLARAAVVCAGLCALAAGWVLAQRCGTRRQQSRCVSFQRELLLAHPFELVNFSESGAHIRSAVDEQSRSGRAQTEGEGLPCRSCSTRASSCPKPSMAVASRGQKGGAAGPRGGARHLGTKSAGCRLGLREWALFLLIGCLLSAVVLLMIQVEAADIHPPQRPRQLEISGASQAASGSPASSTSLVAGSLDTGASAAVPAAPPRAELSLPAAAPPSAPSGVAAPSDSSAAPAPVSLPKTRCDPEGAQALADALIVRVRASQSPAAEVEHTVQALTAAAKAWARLLVSEIQVQYMRDRMCARMEEWMMVLFEMQPPWTPVHHTLGASHEDMSKALVWPYAAYLHFGVKRVWSLGEYSQWADLCAALATLGFEVILFPMNAKVFPTQGLYDSVHIIFTDYNGVHAGKSKKCLPPADKTWLLDTFGTDGTVLQHEFFGRIPPLTNYPLERFLTLVPGYGQRNTFLGVAAVAGRPPASTAESLPVLPPRQWRCVLWSKVQPWLSEKNGFPAYHWQLLREYSKHCQVIATIDRKDTYGSEQAIKDCCPDVEIRDVASPEGFQELLRSSAVYVGVGEPLIAPSCFEALGLGTH</sequence>
<dbReference type="AlphaFoldDB" id="A0A813JGH6"/>
<evidence type="ECO:0000256" key="2">
    <source>
        <dbReference type="ARBA" id="ARBA00007524"/>
    </source>
</evidence>
<evidence type="ECO:0000256" key="4">
    <source>
        <dbReference type="ARBA" id="ARBA00022989"/>
    </source>
</evidence>
<feature type="transmembrane region" description="Helical" evidence="7">
    <location>
        <begin position="94"/>
        <end position="113"/>
    </location>
</feature>
<keyword evidence="3 7" id="KW-0812">Transmembrane</keyword>
<dbReference type="Pfam" id="PF03073">
    <property type="entry name" value="TspO_MBR"/>
    <property type="match status" value="1"/>
</dbReference>
<dbReference type="InterPro" id="IPR038330">
    <property type="entry name" value="TspO/MBR-related_sf"/>
</dbReference>
<evidence type="ECO:0000256" key="7">
    <source>
        <dbReference type="SAM" id="Phobius"/>
    </source>
</evidence>
<dbReference type="PANTHER" id="PTHR33802">
    <property type="entry name" value="SI:CH211-161H7.5-RELATED"/>
    <property type="match status" value="1"/>
</dbReference>
<dbReference type="GO" id="GO:0030144">
    <property type="term" value="F:alpha-1,6-mannosylglycoprotein 6-beta-N-acetylglucosaminyltransferase activity"/>
    <property type="evidence" value="ECO:0007669"/>
    <property type="project" value="InterPro"/>
</dbReference>
<feature type="transmembrane region" description="Helical" evidence="7">
    <location>
        <begin position="69"/>
        <end position="88"/>
    </location>
</feature>
<dbReference type="UniPathway" id="UPA00378"/>
<reference evidence="9" key="1">
    <citation type="submission" date="2021-02" db="EMBL/GenBank/DDBJ databases">
        <authorList>
            <person name="Dougan E. K."/>
            <person name="Rhodes N."/>
            <person name="Thang M."/>
            <person name="Chan C."/>
        </authorList>
    </citation>
    <scope>NUCLEOTIDE SEQUENCE</scope>
</reference>
<evidence type="ECO:0000313" key="9">
    <source>
        <dbReference type="EMBL" id="CAE8679516.1"/>
    </source>
</evidence>
<dbReference type="GO" id="GO:0016020">
    <property type="term" value="C:membrane"/>
    <property type="evidence" value="ECO:0007669"/>
    <property type="project" value="UniProtKB-SubCell"/>
</dbReference>
<evidence type="ECO:0000256" key="1">
    <source>
        <dbReference type="ARBA" id="ARBA00004141"/>
    </source>
</evidence>
<name>A0A813JGH6_POLGL</name>
<accession>A0A813JGH6</accession>
<feature type="region of interest" description="Disordered" evidence="6">
    <location>
        <begin position="304"/>
        <end position="332"/>
    </location>
</feature>
<gene>
    <name evidence="9" type="ORF">PGLA2088_LOCUS21400</name>
</gene>
<feature type="transmembrane region" description="Helical" evidence="7">
    <location>
        <begin position="347"/>
        <end position="367"/>
    </location>
</feature>
<evidence type="ECO:0000259" key="8">
    <source>
        <dbReference type="Pfam" id="PF15024"/>
    </source>
</evidence>
<keyword evidence="4 7" id="KW-1133">Transmembrane helix</keyword>
<proteinExistence type="inferred from homology"/>